<gene>
    <name evidence="2" type="ORF">FHR33_002057</name>
</gene>
<dbReference type="AlphaFoldDB" id="A0A7W5VED4"/>
<evidence type="ECO:0000313" key="3">
    <source>
        <dbReference type="Proteomes" id="UP000579945"/>
    </source>
</evidence>
<dbReference type="Proteomes" id="UP000579945">
    <property type="component" value="Unassembled WGS sequence"/>
</dbReference>
<organism evidence="2 3">
    <name type="scientific">Nonomuraea dietziae</name>
    <dbReference type="NCBI Taxonomy" id="65515"/>
    <lineage>
        <taxon>Bacteria</taxon>
        <taxon>Bacillati</taxon>
        <taxon>Actinomycetota</taxon>
        <taxon>Actinomycetes</taxon>
        <taxon>Streptosporangiales</taxon>
        <taxon>Streptosporangiaceae</taxon>
        <taxon>Nonomuraea</taxon>
    </lineage>
</organism>
<proteinExistence type="predicted"/>
<dbReference type="Pfam" id="PF19493">
    <property type="entry name" value="Trypco1"/>
    <property type="match status" value="1"/>
</dbReference>
<sequence>MTEIMRMPLDGGGALYVEVPERSAGTRRVSRTGEVIDASVESLQVALRPIGEAAAAALDVFRRSSPDEVELEFSVRLNAEAGAVIAKTCGEGHIQVRLAWRSGG</sequence>
<dbReference type="InterPro" id="IPR045794">
    <property type="entry name" value="Trypco1"/>
</dbReference>
<accession>A0A7W5VED4</accession>
<keyword evidence="3" id="KW-1185">Reference proteome</keyword>
<protein>
    <recommendedName>
        <fullName evidence="1">Trypsin-co-occurring domain-containing protein</fullName>
    </recommendedName>
</protein>
<evidence type="ECO:0000313" key="2">
    <source>
        <dbReference type="EMBL" id="MBB3726197.1"/>
    </source>
</evidence>
<dbReference type="RefSeq" id="WP_183645679.1">
    <property type="nucleotide sequence ID" value="NZ_BAAAXX010000028.1"/>
</dbReference>
<name>A0A7W5VED4_9ACTN</name>
<dbReference type="GeneID" id="95388570"/>
<reference evidence="2 3" key="1">
    <citation type="submission" date="2020-08" db="EMBL/GenBank/DDBJ databases">
        <title>Sequencing the genomes of 1000 actinobacteria strains.</title>
        <authorList>
            <person name="Klenk H.-P."/>
        </authorList>
    </citation>
    <scope>NUCLEOTIDE SEQUENCE [LARGE SCALE GENOMIC DNA]</scope>
    <source>
        <strain evidence="2 3">DSM 44320</strain>
    </source>
</reference>
<evidence type="ECO:0000259" key="1">
    <source>
        <dbReference type="Pfam" id="PF19493"/>
    </source>
</evidence>
<comment type="caution">
    <text evidence="2">The sequence shown here is derived from an EMBL/GenBank/DDBJ whole genome shotgun (WGS) entry which is preliminary data.</text>
</comment>
<feature type="domain" description="Trypsin-co-occurring" evidence="1">
    <location>
        <begin position="8"/>
        <end position="101"/>
    </location>
</feature>
<dbReference type="NCBIfam" id="NF041216">
    <property type="entry name" value="CU044_2847_fam"/>
    <property type="match status" value="1"/>
</dbReference>
<dbReference type="EMBL" id="JACIBV010000001">
    <property type="protein sequence ID" value="MBB3726197.1"/>
    <property type="molecule type" value="Genomic_DNA"/>
</dbReference>